<organism evidence="3 4">
    <name type="scientific">Strigamia maritima</name>
    <name type="common">European centipede</name>
    <name type="synonym">Geophilus maritimus</name>
    <dbReference type="NCBI Taxonomy" id="126957"/>
    <lineage>
        <taxon>Eukaryota</taxon>
        <taxon>Metazoa</taxon>
        <taxon>Ecdysozoa</taxon>
        <taxon>Arthropoda</taxon>
        <taxon>Myriapoda</taxon>
        <taxon>Chilopoda</taxon>
        <taxon>Pleurostigmophora</taxon>
        <taxon>Geophilomorpha</taxon>
        <taxon>Linotaeniidae</taxon>
        <taxon>Strigamia</taxon>
    </lineage>
</organism>
<accession>T1JHM3</accession>
<evidence type="ECO:0000259" key="2">
    <source>
        <dbReference type="Pfam" id="PF25597"/>
    </source>
</evidence>
<feature type="domain" description="Retroviral polymerase SH3-like" evidence="2">
    <location>
        <begin position="25"/>
        <end position="88"/>
    </location>
</feature>
<dbReference type="AlphaFoldDB" id="T1JHM3"/>
<reference evidence="3" key="2">
    <citation type="submission" date="2015-02" db="UniProtKB">
        <authorList>
            <consortium name="EnsemblMetazoa"/>
        </authorList>
    </citation>
    <scope>IDENTIFICATION</scope>
</reference>
<reference evidence="4" key="1">
    <citation type="submission" date="2011-05" db="EMBL/GenBank/DDBJ databases">
        <authorList>
            <person name="Richards S.R."/>
            <person name="Qu J."/>
            <person name="Jiang H."/>
            <person name="Jhangiani S.N."/>
            <person name="Agravi P."/>
            <person name="Goodspeed R."/>
            <person name="Gross S."/>
            <person name="Mandapat C."/>
            <person name="Jackson L."/>
            <person name="Mathew T."/>
            <person name="Pu L."/>
            <person name="Thornton R."/>
            <person name="Saada N."/>
            <person name="Wilczek-Boney K.B."/>
            <person name="Lee S."/>
            <person name="Kovar C."/>
            <person name="Wu Y."/>
            <person name="Scherer S.E."/>
            <person name="Worley K.C."/>
            <person name="Muzny D.M."/>
            <person name="Gibbs R."/>
        </authorList>
    </citation>
    <scope>NUCLEOTIDE SEQUENCE</scope>
    <source>
        <strain evidence="4">Brora</strain>
    </source>
</reference>
<feature type="compositionally biased region" description="Basic residues" evidence="1">
    <location>
        <begin position="186"/>
        <end position="201"/>
    </location>
</feature>
<name>T1JHM3_STRMM</name>
<dbReference type="EnsemblMetazoa" id="SMAR013354-RA">
    <property type="protein sequence ID" value="SMAR013354-PA"/>
    <property type="gene ID" value="SMAR013354"/>
</dbReference>
<dbReference type="EMBL" id="AFFK01012956">
    <property type="status" value="NOT_ANNOTATED_CDS"/>
    <property type="molecule type" value="Genomic_DNA"/>
</dbReference>
<sequence>MEIFQWTPFGSPQKLVVTYLKVPGSIAYVHIPAHKRPTKYSPRAWKGVMLGYAMSTRGYRIWDPDSNVVIETKHVKIIEKLNWQDFENINDDETLMTSDKDVKINDDENDEPDDIFYDTLSTTDDGSSDSDSNDSDGGDDVTVGQQHHMLPTPTKPVSKSQTSGSQGKIPTQPLSDIDSPLAPHISTRRKATIKTKIKSPKPLRERVVTTYSVPNMTGGPKK</sequence>
<feature type="compositionally biased region" description="Polar residues" evidence="1">
    <location>
        <begin position="155"/>
        <end position="174"/>
    </location>
</feature>
<proteinExistence type="predicted"/>
<feature type="compositionally biased region" description="Acidic residues" evidence="1">
    <location>
        <begin position="107"/>
        <end position="116"/>
    </location>
</feature>
<feature type="region of interest" description="Disordered" evidence="1">
    <location>
        <begin position="102"/>
        <end position="204"/>
    </location>
</feature>
<evidence type="ECO:0000256" key="1">
    <source>
        <dbReference type="SAM" id="MobiDB-lite"/>
    </source>
</evidence>
<protein>
    <recommendedName>
        <fullName evidence="2">Retroviral polymerase SH3-like domain-containing protein</fullName>
    </recommendedName>
</protein>
<dbReference type="InterPro" id="IPR057670">
    <property type="entry name" value="SH3_retrovirus"/>
</dbReference>
<evidence type="ECO:0000313" key="4">
    <source>
        <dbReference type="Proteomes" id="UP000014500"/>
    </source>
</evidence>
<dbReference type="Pfam" id="PF25597">
    <property type="entry name" value="SH3_retrovirus"/>
    <property type="match status" value="1"/>
</dbReference>
<dbReference type="HOGENOM" id="CLU_1246746_0_0_1"/>
<keyword evidence="4" id="KW-1185">Reference proteome</keyword>
<dbReference type="Proteomes" id="UP000014500">
    <property type="component" value="Unassembled WGS sequence"/>
</dbReference>
<feature type="compositionally biased region" description="Acidic residues" evidence="1">
    <location>
        <begin position="126"/>
        <end position="139"/>
    </location>
</feature>
<dbReference type="PhylomeDB" id="T1JHM3"/>
<evidence type="ECO:0000313" key="3">
    <source>
        <dbReference type="EnsemblMetazoa" id="SMAR013354-PA"/>
    </source>
</evidence>